<evidence type="ECO:0000313" key="4">
    <source>
        <dbReference type="Proteomes" id="UP000321328"/>
    </source>
</evidence>
<comment type="caution">
    <text evidence="3">The sequence shown here is derived from an EMBL/GenBank/DDBJ whole genome shotgun (WGS) entry which is preliminary data.</text>
</comment>
<dbReference type="AlphaFoldDB" id="A0A511D063"/>
<keyword evidence="4" id="KW-1185">Reference proteome</keyword>
<accession>A0A511D063</accession>
<sequence length="89" mass="9696">MATTAAHTVRYRHHRRRGRERQPRPAYSNAVGGIAAQTGAIAVADLFHRRGILEHAAASLSNILFGWLLMALLVLVGYLPEATVAAIRP</sequence>
<keyword evidence="2" id="KW-0812">Transmembrane</keyword>
<organism evidence="3 4">
    <name type="scientific">Pseudonocardia asaccharolytica DSM 44247 = NBRC 16224</name>
    <dbReference type="NCBI Taxonomy" id="1123024"/>
    <lineage>
        <taxon>Bacteria</taxon>
        <taxon>Bacillati</taxon>
        <taxon>Actinomycetota</taxon>
        <taxon>Actinomycetes</taxon>
        <taxon>Pseudonocardiales</taxon>
        <taxon>Pseudonocardiaceae</taxon>
        <taxon>Pseudonocardia</taxon>
    </lineage>
</organism>
<feature type="transmembrane region" description="Helical" evidence="2">
    <location>
        <begin position="59"/>
        <end position="79"/>
    </location>
</feature>
<feature type="region of interest" description="Disordered" evidence="1">
    <location>
        <begin position="1"/>
        <end position="27"/>
    </location>
</feature>
<dbReference type="RefSeq" id="WP_028931117.1">
    <property type="nucleotide sequence ID" value="NZ_AUII01000021.1"/>
</dbReference>
<proteinExistence type="predicted"/>
<dbReference type="Proteomes" id="UP000321328">
    <property type="component" value="Unassembled WGS sequence"/>
</dbReference>
<keyword evidence="2" id="KW-0472">Membrane</keyword>
<reference evidence="3 4" key="1">
    <citation type="submission" date="2019-07" db="EMBL/GenBank/DDBJ databases">
        <title>Whole genome shotgun sequence of Pseudonocardia asaccharolytica NBRC 16224.</title>
        <authorList>
            <person name="Hosoyama A."/>
            <person name="Uohara A."/>
            <person name="Ohji S."/>
            <person name="Ichikawa N."/>
        </authorList>
    </citation>
    <scope>NUCLEOTIDE SEQUENCE [LARGE SCALE GENOMIC DNA]</scope>
    <source>
        <strain evidence="3 4">NBRC 16224</strain>
    </source>
</reference>
<feature type="compositionally biased region" description="Basic residues" evidence="1">
    <location>
        <begin position="9"/>
        <end position="19"/>
    </location>
</feature>
<name>A0A511D063_9PSEU</name>
<feature type="transmembrane region" description="Helical" evidence="2">
    <location>
        <begin position="26"/>
        <end position="47"/>
    </location>
</feature>
<dbReference type="EMBL" id="BJVI01000016">
    <property type="protein sequence ID" value="GEL18181.1"/>
    <property type="molecule type" value="Genomic_DNA"/>
</dbReference>
<keyword evidence="2" id="KW-1133">Transmembrane helix</keyword>
<evidence type="ECO:0000256" key="2">
    <source>
        <dbReference type="SAM" id="Phobius"/>
    </source>
</evidence>
<evidence type="ECO:0000313" key="3">
    <source>
        <dbReference type="EMBL" id="GEL18181.1"/>
    </source>
</evidence>
<protein>
    <submittedName>
        <fullName evidence="3">Uncharacterized protein</fullName>
    </submittedName>
</protein>
<dbReference type="STRING" id="1123024.GCA_000423625_03691"/>
<gene>
    <name evidence="3" type="ORF">PA7_20180</name>
</gene>
<evidence type="ECO:0000256" key="1">
    <source>
        <dbReference type="SAM" id="MobiDB-lite"/>
    </source>
</evidence>
<dbReference type="OrthoDB" id="153124at2"/>